<name>A0A3N9UCA0_9BACI</name>
<reference evidence="2 3" key="1">
    <citation type="journal article" date="2013" name="J. Microbiol.">
        <title>Lysinibacillus chungkukjangi sp. nov., isolated from Chungkukjang, Korean fermented soybean food.</title>
        <authorList>
            <person name="Kim S.J."/>
            <person name="Jang Y.H."/>
            <person name="Hamada M."/>
            <person name="Ahn J.H."/>
            <person name="Weon H.Y."/>
            <person name="Suzuki K."/>
            <person name="Whang K.S."/>
            <person name="Kwon S.W."/>
        </authorList>
    </citation>
    <scope>NUCLEOTIDE SEQUENCE [LARGE SCALE GENOMIC DNA]</scope>
    <source>
        <strain evidence="2 3">MCCC 1A12701</strain>
    </source>
</reference>
<feature type="transmembrane region" description="Helical" evidence="1">
    <location>
        <begin position="53"/>
        <end position="78"/>
    </location>
</feature>
<comment type="caution">
    <text evidence="2">The sequence shown here is derived from an EMBL/GenBank/DDBJ whole genome shotgun (WGS) entry which is preliminary data.</text>
</comment>
<keyword evidence="1" id="KW-0812">Transmembrane</keyword>
<dbReference type="AlphaFoldDB" id="A0A3N9UCA0"/>
<keyword evidence="1" id="KW-0472">Membrane</keyword>
<dbReference type="OrthoDB" id="9789112at2"/>
<dbReference type="EMBL" id="RRCT01000013">
    <property type="protein sequence ID" value="RQW74020.1"/>
    <property type="molecule type" value="Genomic_DNA"/>
</dbReference>
<evidence type="ECO:0000256" key="1">
    <source>
        <dbReference type="SAM" id="Phobius"/>
    </source>
</evidence>
<sequence length="186" mass="21364">MLLNNNQPIVIELNMKKIAFANLWLTIILLIIFVALNSFIHQRFSVSFSIWDLFIFIVGYVVLIVIHEVFHLIGFMLFGKVQFQQLDYGLNLKLGVAYATTMEPLENRAMKKALMLPFWTTGVVPSILGFTLDNFILVSLGSLLIAGAIGDFYMYKELRKFPNDAYVKDDPELPKLYVYTKKQVET</sequence>
<gene>
    <name evidence="2" type="ORF">EBB45_13830</name>
</gene>
<feature type="transmembrane region" description="Helical" evidence="1">
    <location>
        <begin position="21"/>
        <end position="41"/>
    </location>
</feature>
<evidence type="ECO:0000313" key="2">
    <source>
        <dbReference type="EMBL" id="RQW74020.1"/>
    </source>
</evidence>
<dbReference type="Proteomes" id="UP000274033">
    <property type="component" value="Unassembled WGS sequence"/>
</dbReference>
<keyword evidence="3" id="KW-1185">Reference proteome</keyword>
<accession>A0A3N9UCA0</accession>
<protein>
    <submittedName>
        <fullName evidence="2">DUF3267 domain-containing protein</fullName>
    </submittedName>
</protein>
<feature type="transmembrane region" description="Helical" evidence="1">
    <location>
        <begin position="136"/>
        <end position="155"/>
    </location>
</feature>
<organism evidence="2 3">
    <name type="scientific">Lysinibacillus composti</name>
    <dbReference type="NCBI Taxonomy" id="720633"/>
    <lineage>
        <taxon>Bacteria</taxon>
        <taxon>Bacillati</taxon>
        <taxon>Bacillota</taxon>
        <taxon>Bacilli</taxon>
        <taxon>Bacillales</taxon>
        <taxon>Bacillaceae</taxon>
        <taxon>Lysinibacillus</taxon>
    </lineage>
</organism>
<dbReference type="Pfam" id="PF11667">
    <property type="entry name" value="DUF3267"/>
    <property type="match status" value="1"/>
</dbReference>
<evidence type="ECO:0000313" key="3">
    <source>
        <dbReference type="Proteomes" id="UP000274033"/>
    </source>
</evidence>
<dbReference type="InterPro" id="IPR021683">
    <property type="entry name" value="DUF3267"/>
</dbReference>
<keyword evidence="1" id="KW-1133">Transmembrane helix</keyword>
<proteinExistence type="predicted"/>